<gene>
    <name evidence="1" type="ORF">E6P07_05280</name>
</gene>
<sequence length="50" mass="5626">MGVAILLERALPGAKASLRGHIERAGRIARAIEARFGIREPPQWRVKHLR</sequence>
<name>A0A6I6EGJ8_THETI</name>
<proteinExistence type="predicted"/>
<dbReference type="AlphaFoldDB" id="A0A6I6EGJ8"/>
<dbReference type="EMBL" id="CP039268">
    <property type="protein sequence ID" value="QGU32447.1"/>
    <property type="molecule type" value="Genomic_DNA"/>
</dbReference>
<organism evidence="1 2">
    <name type="scientific">Thermochromatium tepidum ATCC 43061</name>
    <dbReference type="NCBI Taxonomy" id="316276"/>
    <lineage>
        <taxon>Bacteria</taxon>
        <taxon>Pseudomonadati</taxon>
        <taxon>Pseudomonadota</taxon>
        <taxon>Gammaproteobacteria</taxon>
        <taxon>Chromatiales</taxon>
        <taxon>Chromatiaceae</taxon>
        <taxon>Thermochromatium</taxon>
    </lineage>
</organism>
<keyword evidence="2" id="KW-1185">Reference proteome</keyword>
<dbReference type="Proteomes" id="UP000426424">
    <property type="component" value="Chromosome"/>
</dbReference>
<accession>A0A6I6EGJ8</accession>
<reference evidence="1 2" key="1">
    <citation type="submission" date="2019-12" db="EMBL/GenBank/DDBJ databases">
        <title>The complete genome of the thermophilic, anoxygenic phototrophic gammaproteobacterium Thermochromatium tepidum.</title>
        <authorList>
            <person name="Sattley W.M."/>
            <person name="Swingley W.D."/>
            <person name="Burchell B.M."/>
            <person name="Gurbani S.A."/>
            <person name="Kujawa C.M."/>
            <person name="Nuccio D.A."/>
            <person name="Schladweiler J."/>
            <person name="Shaffer K.N."/>
            <person name="Stokes L.M."/>
            <person name="Touchman J.W."/>
            <person name="Blankenship R.E."/>
            <person name="Madigan M.T."/>
        </authorList>
    </citation>
    <scope>NUCLEOTIDE SEQUENCE [LARGE SCALE GENOMIC DNA]</scope>
    <source>
        <strain evidence="1 2">ATCC 43061</strain>
    </source>
</reference>
<protein>
    <submittedName>
        <fullName evidence="1">Uncharacterized protein</fullName>
    </submittedName>
</protein>
<evidence type="ECO:0000313" key="2">
    <source>
        <dbReference type="Proteomes" id="UP000426424"/>
    </source>
</evidence>
<evidence type="ECO:0000313" key="1">
    <source>
        <dbReference type="EMBL" id="QGU32447.1"/>
    </source>
</evidence>
<dbReference type="KEGG" id="ttp:E6P07_05280"/>
<dbReference type="RefSeq" id="WP_153974645.1">
    <property type="nucleotide sequence ID" value="NZ_CP039268.1"/>
</dbReference>